<gene>
    <name evidence="1" type="ORF">BSAL_25855</name>
</gene>
<reference evidence="2" key="1">
    <citation type="submission" date="2015-09" db="EMBL/GenBank/DDBJ databases">
        <authorList>
            <consortium name="Pathogen Informatics"/>
        </authorList>
    </citation>
    <scope>NUCLEOTIDE SEQUENCE [LARGE SCALE GENOMIC DNA]</scope>
    <source>
        <strain evidence="2">Lake Konstanz</strain>
    </source>
</reference>
<proteinExistence type="predicted"/>
<dbReference type="AlphaFoldDB" id="A0A0S4JJB3"/>
<dbReference type="EMBL" id="CYKH01001806">
    <property type="protein sequence ID" value="CUG90272.1"/>
    <property type="molecule type" value="Genomic_DNA"/>
</dbReference>
<dbReference type="VEuPathDB" id="TriTrypDB:BSAL_25855"/>
<dbReference type="InterPro" id="IPR029787">
    <property type="entry name" value="Nucleotide_cyclase"/>
</dbReference>
<organism evidence="1 2">
    <name type="scientific">Bodo saltans</name>
    <name type="common">Flagellated protozoan</name>
    <dbReference type="NCBI Taxonomy" id="75058"/>
    <lineage>
        <taxon>Eukaryota</taxon>
        <taxon>Discoba</taxon>
        <taxon>Euglenozoa</taxon>
        <taxon>Kinetoplastea</taxon>
        <taxon>Metakinetoplastina</taxon>
        <taxon>Eubodonida</taxon>
        <taxon>Bodonidae</taxon>
        <taxon>Bodo</taxon>
    </lineage>
</organism>
<sequence length="125" mass="13976">MWSVPVTTLDATIATSQPYHRLDDPMTTLRRHSAVLTALQRCIASFSGVSIDVQMGDRFMLHFNALQRTPKHVLAAISVVSNVCKNWKKRFTTANELLSSSNHRQLHSSISVLHPALRIVVSLDL</sequence>
<evidence type="ECO:0000313" key="2">
    <source>
        <dbReference type="Proteomes" id="UP000051952"/>
    </source>
</evidence>
<dbReference type="SUPFAM" id="SSF55073">
    <property type="entry name" value="Nucleotide cyclase"/>
    <property type="match status" value="1"/>
</dbReference>
<protein>
    <submittedName>
        <fullName evidence="1">GPI-anchored surface protein, putative</fullName>
    </submittedName>
</protein>
<accession>A0A0S4JJB3</accession>
<name>A0A0S4JJB3_BODSA</name>
<evidence type="ECO:0000313" key="1">
    <source>
        <dbReference type="EMBL" id="CUG90272.1"/>
    </source>
</evidence>
<keyword evidence="2" id="KW-1185">Reference proteome</keyword>
<dbReference type="Proteomes" id="UP000051952">
    <property type="component" value="Unassembled WGS sequence"/>
</dbReference>